<gene>
    <name evidence="1" type="ORF">ICHIAU1_13210</name>
</gene>
<name>A0A679I3T2_9RHOO</name>
<proteinExistence type="predicted"/>
<accession>A0A679I3T2</accession>
<organism evidence="1 2">
    <name type="scientific">Fluviibacter phosphoraccumulans</name>
    <dbReference type="NCBI Taxonomy" id="1751046"/>
    <lineage>
        <taxon>Bacteria</taxon>
        <taxon>Pseudomonadati</taxon>
        <taxon>Pseudomonadota</taxon>
        <taxon>Betaproteobacteria</taxon>
        <taxon>Rhodocyclales</taxon>
        <taxon>Fluviibacteraceae</taxon>
        <taxon>Fluviibacter</taxon>
    </lineage>
</organism>
<dbReference type="Pfam" id="PF14023">
    <property type="entry name" value="Bestrophin-like"/>
    <property type="match status" value="1"/>
</dbReference>
<dbReference type="InterPro" id="IPR025333">
    <property type="entry name" value="DUF4239"/>
</dbReference>
<reference evidence="2" key="1">
    <citation type="submission" date="2020-01" db="EMBL/GenBank/DDBJ databases">
        <title>Phosphoaccumulans saitamaens gen. nov., sp. nov., a polyphosphate accumulating bacterium isolated from surface river water.</title>
        <authorList>
            <person name="Watanabe K."/>
            <person name="Suda W."/>
        </authorList>
    </citation>
    <scope>NUCLEOTIDE SEQUENCE [LARGE SCALE GENOMIC DNA]</scope>
    <source>
        <strain evidence="2">ICHIAU1</strain>
    </source>
</reference>
<keyword evidence="2" id="KW-1185">Reference proteome</keyword>
<dbReference type="AlphaFoldDB" id="A0A679I3T2"/>
<evidence type="ECO:0000313" key="1">
    <source>
        <dbReference type="EMBL" id="BBU69038.1"/>
    </source>
</evidence>
<evidence type="ECO:0000313" key="2">
    <source>
        <dbReference type="Proteomes" id="UP000463961"/>
    </source>
</evidence>
<protein>
    <submittedName>
        <fullName evidence="1">Uncharacterized protein</fullName>
    </submittedName>
</protein>
<dbReference type="EMBL" id="AP022345">
    <property type="protein sequence ID" value="BBU69038.1"/>
    <property type="molecule type" value="Genomic_DNA"/>
</dbReference>
<dbReference type="RefSeq" id="WP_162050208.1">
    <property type="nucleotide sequence ID" value="NZ_AP019011.1"/>
</dbReference>
<sequence length="275" mass="30273">MHFTGHKSMLSIDLLLNQPLPLLILGVFIILAAASEIGFIAGRWIARKFGKAKELTLDVDNNVSTITNSSLALLALFLGFTFSSALDHFEKNREAVTNEATALTTAYHVIKLQPQEYRDTLLGQLNTYIDVRLGVAALPNDSKAIRTLQQDSQQQQEQMWSTVNSMVTNHPDTPMLPPLIDALNSVVTAEKNRTDSLINGVPNGLFMPVALFLLFNGVLMGVSLGEGARRHTLLSWGLYFLVALAVGIIVDLDRPLKGYINVDQQAMMILKDSLQ</sequence>
<dbReference type="Proteomes" id="UP000463961">
    <property type="component" value="Chromosome"/>
</dbReference>